<evidence type="ECO:0000313" key="1">
    <source>
        <dbReference type="EMBL" id="KAK4463129.1"/>
    </source>
</evidence>
<dbReference type="PANTHER" id="PTHR42085:SF1">
    <property type="entry name" value="F-BOX DOMAIN-CONTAINING PROTEIN"/>
    <property type="match status" value="1"/>
</dbReference>
<keyword evidence="2" id="KW-1185">Reference proteome</keyword>
<evidence type="ECO:0000313" key="2">
    <source>
        <dbReference type="Proteomes" id="UP001321749"/>
    </source>
</evidence>
<accession>A0AAV9HQX8</accession>
<sequence length="279" mass="31595">MPNLLTIPPELRLKIYSHLLHLCPLPQPDLAPGYPTPPPTPHLVAPLLPSRDGPLLPAYRPQGYVPTSVLVSCKQIYYECRMIPFQQNEFVLPKFFASGLVPAEVMVRSLEEWQRKEVRWVRIEVGADDLECFEKKNNNKEGKRRGEEGINKWGRVCERLEGVRGLRIRIDGCGGGVWGGDEELIISPSAEEGGEYEERWKWVDDGLKKLKRLNWLEIEVRVGDVKEAEDERKVQWCRSVERRLNDEGGNGEDMVRAVVVVAVAAAKVGSGMNKEECAK</sequence>
<dbReference type="EMBL" id="MU864963">
    <property type="protein sequence ID" value="KAK4463129.1"/>
    <property type="molecule type" value="Genomic_DNA"/>
</dbReference>
<dbReference type="Proteomes" id="UP001321749">
    <property type="component" value="Unassembled WGS sequence"/>
</dbReference>
<dbReference type="InterPro" id="IPR038883">
    <property type="entry name" value="AN11006-like"/>
</dbReference>
<reference evidence="1" key="2">
    <citation type="submission" date="2023-06" db="EMBL/GenBank/DDBJ databases">
        <authorList>
            <consortium name="Lawrence Berkeley National Laboratory"/>
            <person name="Mondo S.J."/>
            <person name="Hensen N."/>
            <person name="Bonometti L."/>
            <person name="Westerberg I."/>
            <person name="Brannstrom I.O."/>
            <person name="Guillou S."/>
            <person name="Cros-Aarteil S."/>
            <person name="Calhoun S."/>
            <person name="Haridas S."/>
            <person name="Kuo A."/>
            <person name="Pangilinan J."/>
            <person name="Riley R."/>
            <person name="Labutti K."/>
            <person name="Andreopoulos B."/>
            <person name="Lipzen A."/>
            <person name="Chen C."/>
            <person name="Yanf M."/>
            <person name="Daum C."/>
            <person name="Ng V."/>
            <person name="Clum A."/>
            <person name="Steindorff A."/>
            <person name="Ohm R."/>
            <person name="Martin F."/>
            <person name="Silar P."/>
            <person name="Natvig D."/>
            <person name="Lalanne C."/>
            <person name="Gautier V."/>
            <person name="Ament-Velasquez S.L."/>
            <person name="Kruys A."/>
            <person name="Hutchinson M.I."/>
            <person name="Powell A.J."/>
            <person name="Barry K."/>
            <person name="Miller A.N."/>
            <person name="Grigoriev I.V."/>
            <person name="Debuchy R."/>
            <person name="Gladieux P."/>
            <person name="Thoren M.H."/>
            <person name="Johannesson H."/>
        </authorList>
    </citation>
    <scope>NUCLEOTIDE SEQUENCE</scope>
    <source>
        <strain evidence="1">PSN324</strain>
    </source>
</reference>
<proteinExistence type="predicted"/>
<gene>
    <name evidence="1" type="ORF">QBC42DRAFT_223482</name>
</gene>
<protein>
    <submittedName>
        <fullName evidence="1">Uncharacterized protein</fullName>
    </submittedName>
</protein>
<reference evidence="1" key="1">
    <citation type="journal article" date="2023" name="Mol. Phylogenet. Evol.">
        <title>Genome-scale phylogeny and comparative genomics of the fungal order Sordariales.</title>
        <authorList>
            <person name="Hensen N."/>
            <person name="Bonometti L."/>
            <person name="Westerberg I."/>
            <person name="Brannstrom I.O."/>
            <person name="Guillou S."/>
            <person name="Cros-Aarteil S."/>
            <person name="Calhoun S."/>
            <person name="Haridas S."/>
            <person name="Kuo A."/>
            <person name="Mondo S."/>
            <person name="Pangilinan J."/>
            <person name="Riley R."/>
            <person name="LaButti K."/>
            <person name="Andreopoulos B."/>
            <person name="Lipzen A."/>
            <person name="Chen C."/>
            <person name="Yan M."/>
            <person name="Daum C."/>
            <person name="Ng V."/>
            <person name="Clum A."/>
            <person name="Steindorff A."/>
            <person name="Ohm R.A."/>
            <person name="Martin F."/>
            <person name="Silar P."/>
            <person name="Natvig D.O."/>
            <person name="Lalanne C."/>
            <person name="Gautier V."/>
            <person name="Ament-Velasquez S.L."/>
            <person name="Kruys A."/>
            <person name="Hutchinson M.I."/>
            <person name="Powell A.J."/>
            <person name="Barry K."/>
            <person name="Miller A.N."/>
            <person name="Grigoriev I.V."/>
            <person name="Debuchy R."/>
            <person name="Gladieux P."/>
            <person name="Hiltunen Thoren M."/>
            <person name="Johannesson H."/>
        </authorList>
    </citation>
    <scope>NUCLEOTIDE SEQUENCE</scope>
    <source>
        <strain evidence="1">PSN324</strain>
    </source>
</reference>
<dbReference type="PANTHER" id="PTHR42085">
    <property type="entry name" value="F-BOX DOMAIN-CONTAINING PROTEIN"/>
    <property type="match status" value="1"/>
</dbReference>
<organism evidence="1 2">
    <name type="scientific">Cladorrhinum samala</name>
    <dbReference type="NCBI Taxonomy" id="585594"/>
    <lineage>
        <taxon>Eukaryota</taxon>
        <taxon>Fungi</taxon>
        <taxon>Dikarya</taxon>
        <taxon>Ascomycota</taxon>
        <taxon>Pezizomycotina</taxon>
        <taxon>Sordariomycetes</taxon>
        <taxon>Sordariomycetidae</taxon>
        <taxon>Sordariales</taxon>
        <taxon>Podosporaceae</taxon>
        <taxon>Cladorrhinum</taxon>
    </lineage>
</organism>
<comment type="caution">
    <text evidence="1">The sequence shown here is derived from an EMBL/GenBank/DDBJ whole genome shotgun (WGS) entry which is preliminary data.</text>
</comment>
<dbReference type="AlphaFoldDB" id="A0AAV9HQX8"/>
<name>A0AAV9HQX8_9PEZI</name>